<evidence type="ECO:0000256" key="2">
    <source>
        <dbReference type="ARBA" id="ARBA00022475"/>
    </source>
</evidence>
<feature type="transmembrane region" description="Helical" evidence="6">
    <location>
        <begin position="109"/>
        <end position="132"/>
    </location>
</feature>
<evidence type="ECO:0000256" key="4">
    <source>
        <dbReference type="ARBA" id="ARBA00022989"/>
    </source>
</evidence>
<keyword evidence="2" id="KW-1003">Cell membrane</keyword>
<proteinExistence type="predicted"/>
<organism evidence="7 8">
    <name type="scientific">Diaphorina citri</name>
    <name type="common">Asian citrus psyllid</name>
    <dbReference type="NCBI Taxonomy" id="121845"/>
    <lineage>
        <taxon>Eukaryota</taxon>
        <taxon>Metazoa</taxon>
        <taxon>Ecdysozoa</taxon>
        <taxon>Arthropoda</taxon>
        <taxon>Hexapoda</taxon>
        <taxon>Insecta</taxon>
        <taxon>Pterygota</taxon>
        <taxon>Neoptera</taxon>
        <taxon>Paraneoptera</taxon>
        <taxon>Hemiptera</taxon>
        <taxon>Sternorrhyncha</taxon>
        <taxon>Psylloidea</taxon>
        <taxon>Psyllidae</taxon>
        <taxon>Diaphorininae</taxon>
        <taxon>Diaphorina</taxon>
    </lineage>
</organism>
<evidence type="ECO:0000256" key="3">
    <source>
        <dbReference type="ARBA" id="ARBA00022692"/>
    </source>
</evidence>
<keyword evidence="3 6" id="KW-0812">Transmembrane</keyword>
<comment type="subcellular location">
    <subcellularLocation>
        <location evidence="1">Cell membrane</location>
        <topology evidence="1">Multi-pass membrane protein</topology>
    </subcellularLocation>
</comment>
<dbReference type="KEGG" id="dci:113470756"/>
<keyword evidence="7" id="KW-1185">Reference proteome</keyword>
<evidence type="ECO:0000256" key="6">
    <source>
        <dbReference type="SAM" id="Phobius"/>
    </source>
</evidence>
<feature type="transmembrane region" description="Helical" evidence="6">
    <location>
        <begin position="152"/>
        <end position="171"/>
    </location>
</feature>
<dbReference type="RefSeq" id="XP_026685252.1">
    <property type="nucleotide sequence ID" value="XM_026829451.1"/>
</dbReference>
<dbReference type="GO" id="GO:0050909">
    <property type="term" value="P:sensory perception of taste"/>
    <property type="evidence" value="ECO:0007669"/>
    <property type="project" value="InterPro"/>
</dbReference>
<reference evidence="8" key="1">
    <citation type="submission" date="2025-08" db="UniProtKB">
        <authorList>
            <consortium name="RefSeq"/>
        </authorList>
    </citation>
    <scope>IDENTIFICATION</scope>
</reference>
<dbReference type="GO" id="GO:0005886">
    <property type="term" value="C:plasma membrane"/>
    <property type="evidence" value="ECO:0007669"/>
    <property type="project" value="UniProtKB-SubCell"/>
</dbReference>
<keyword evidence="5 6" id="KW-0472">Membrane</keyword>
<sequence>MFISFEILHSFLPNLTLFAVLNFLIPNLYSLLLSVEFYLLLNFVQNRLEKMYQYFQNFNQDSLLITDNRYYLSKISRDNVKSELVFLLKTFYSIFNICAKINTMFSAQILLVIILTHVLLTCIAYVMTQAIITYLTDAAATLQYNVMYTNLYWFGFHWVMIVLIVVPCENINTLKRNIMKTVHQIIIEDKMPNLTLELEMFLMDLEKYNIQFTAHGFFSLEYSLFRKVSFTFVLYTKVNKVGFRRDFKIMRKMESNNLMRKIIRTMIS</sequence>
<protein>
    <submittedName>
        <fullName evidence="8">Uncharacterized protein LOC113470756 isoform X1</fullName>
    </submittedName>
</protein>
<accession>A0A3Q0J9S6</accession>
<dbReference type="Pfam" id="PF08395">
    <property type="entry name" value="7tm_7"/>
    <property type="match status" value="1"/>
</dbReference>
<gene>
    <name evidence="8" type="primary">LOC113470756</name>
</gene>
<dbReference type="Proteomes" id="UP000079169">
    <property type="component" value="Unplaced"/>
</dbReference>
<evidence type="ECO:0000313" key="8">
    <source>
        <dbReference type="RefSeq" id="XP_026685252.1"/>
    </source>
</evidence>
<dbReference type="PaxDb" id="121845-A0A3Q0J9S6"/>
<dbReference type="InterPro" id="IPR013604">
    <property type="entry name" value="7TM_chemorcpt"/>
</dbReference>
<evidence type="ECO:0000313" key="7">
    <source>
        <dbReference type="Proteomes" id="UP000079169"/>
    </source>
</evidence>
<feature type="transmembrane region" description="Helical" evidence="6">
    <location>
        <begin position="20"/>
        <end position="41"/>
    </location>
</feature>
<dbReference type="AlphaFoldDB" id="A0A3Q0J9S6"/>
<evidence type="ECO:0000256" key="5">
    <source>
        <dbReference type="ARBA" id="ARBA00023136"/>
    </source>
</evidence>
<name>A0A3Q0J9S6_DIACI</name>
<dbReference type="GeneID" id="113470756"/>
<keyword evidence="4 6" id="KW-1133">Transmembrane helix</keyword>
<evidence type="ECO:0000256" key="1">
    <source>
        <dbReference type="ARBA" id="ARBA00004651"/>
    </source>
</evidence>